<reference evidence="2" key="1">
    <citation type="submission" date="2023-04" db="EMBL/GenBank/DDBJ databases">
        <title>Phytophthora fragariaefolia NBRC 109709.</title>
        <authorList>
            <person name="Ichikawa N."/>
            <person name="Sato H."/>
            <person name="Tonouchi N."/>
        </authorList>
    </citation>
    <scope>NUCLEOTIDE SEQUENCE</scope>
    <source>
        <strain evidence="2">NBRC 109709</strain>
    </source>
</reference>
<dbReference type="EMBL" id="BSXT01001503">
    <property type="protein sequence ID" value="GMF42935.1"/>
    <property type="molecule type" value="Genomic_DNA"/>
</dbReference>
<comment type="caution">
    <text evidence="2">The sequence shown here is derived from an EMBL/GenBank/DDBJ whole genome shotgun (WGS) entry which is preliminary data.</text>
</comment>
<evidence type="ECO:0000256" key="1">
    <source>
        <dbReference type="SAM" id="MobiDB-lite"/>
    </source>
</evidence>
<protein>
    <submittedName>
        <fullName evidence="2">Unnamed protein product</fullName>
    </submittedName>
</protein>
<dbReference type="AlphaFoldDB" id="A0A9W7CXX4"/>
<evidence type="ECO:0000313" key="3">
    <source>
        <dbReference type="Proteomes" id="UP001165121"/>
    </source>
</evidence>
<organism evidence="2 3">
    <name type="scientific">Phytophthora fragariaefolia</name>
    <dbReference type="NCBI Taxonomy" id="1490495"/>
    <lineage>
        <taxon>Eukaryota</taxon>
        <taxon>Sar</taxon>
        <taxon>Stramenopiles</taxon>
        <taxon>Oomycota</taxon>
        <taxon>Peronosporomycetes</taxon>
        <taxon>Peronosporales</taxon>
        <taxon>Peronosporaceae</taxon>
        <taxon>Phytophthora</taxon>
    </lineage>
</organism>
<gene>
    <name evidence="2" type="ORF">Pfra01_001427300</name>
</gene>
<feature type="compositionally biased region" description="Acidic residues" evidence="1">
    <location>
        <begin position="165"/>
        <end position="175"/>
    </location>
</feature>
<dbReference type="SUPFAM" id="SSF47473">
    <property type="entry name" value="EF-hand"/>
    <property type="match status" value="1"/>
</dbReference>
<dbReference type="Proteomes" id="UP001165121">
    <property type="component" value="Unassembled WGS sequence"/>
</dbReference>
<dbReference type="InterPro" id="IPR011992">
    <property type="entry name" value="EF-hand-dom_pair"/>
</dbReference>
<dbReference type="Gene3D" id="1.10.238.10">
    <property type="entry name" value="EF-hand"/>
    <property type="match status" value="1"/>
</dbReference>
<keyword evidence="3" id="KW-1185">Reference proteome</keyword>
<sequence>MAVDQFGLVRCGDILRVMKTWIQNRRQERPETLWEIVGNYFVVTTQKIEKKMNSILSALVRRTTKALGSEARRRTTVAKNRLVESLRNFVQAPDSDDGELQWSVTIRVGGPSALGGSSTSSTIVRRAGGAPSKNIRFRMGIHPPSSTTGDAKSKGGKAKSKEETQLDYDSDDSQPDNVDEEVMCLVINFLLNPEISGNFCTHIKVHICFIIICIACWQMKMELIWRHQQRKHYNRNKFGPYSRRSGQNARVRYSGLSFRIIFISLSTVLNMSATVSVHSEVRTDGSIEPLLGKYLRVCIYFREDFVSSVEVSELSLQFFFQETGACNSFHPPQECTGTSFAAGIRSFFVLSELDLSLMDIINASRDMGDLLHNLGKRQNRERAMRMIFDLFDADHSGTWSLQKFNAFQQALGKEALLEGTVAEIFGGVSTISFEQFVETYASYPATKLLEVIRQLGIGR</sequence>
<evidence type="ECO:0000313" key="2">
    <source>
        <dbReference type="EMBL" id="GMF42935.1"/>
    </source>
</evidence>
<feature type="region of interest" description="Disordered" evidence="1">
    <location>
        <begin position="134"/>
        <end position="175"/>
    </location>
</feature>
<accession>A0A9W7CXX4</accession>
<name>A0A9W7CXX4_9STRA</name>
<dbReference type="OrthoDB" id="77234at2759"/>
<proteinExistence type="predicted"/>